<evidence type="ECO:0000256" key="2">
    <source>
        <dbReference type="ARBA" id="ARBA00022448"/>
    </source>
</evidence>
<keyword evidence="3" id="KW-1003">Cell membrane</keyword>
<organism evidence="10 11">
    <name type="scientific">Holdemania filiformis</name>
    <dbReference type="NCBI Taxonomy" id="61171"/>
    <lineage>
        <taxon>Bacteria</taxon>
        <taxon>Bacillati</taxon>
        <taxon>Bacillota</taxon>
        <taxon>Erysipelotrichia</taxon>
        <taxon>Erysipelotrichales</taxon>
        <taxon>Erysipelotrichaceae</taxon>
        <taxon>Holdemania</taxon>
    </lineage>
</organism>
<evidence type="ECO:0000256" key="1">
    <source>
        <dbReference type="ARBA" id="ARBA00004651"/>
    </source>
</evidence>
<feature type="transmembrane region" description="Helical" evidence="9">
    <location>
        <begin position="137"/>
        <end position="162"/>
    </location>
</feature>
<keyword evidence="7 9" id="KW-1133">Transmembrane helix</keyword>
<accession>A0A412FJ90</accession>
<evidence type="ECO:0000256" key="8">
    <source>
        <dbReference type="ARBA" id="ARBA00023136"/>
    </source>
</evidence>
<keyword evidence="8 9" id="KW-0472">Membrane</keyword>
<evidence type="ECO:0000256" key="5">
    <source>
        <dbReference type="ARBA" id="ARBA00022683"/>
    </source>
</evidence>
<reference evidence="10 11" key="1">
    <citation type="submission" date="2018-08" db="EMBL/GenBank/DDBJ databases">
        <title>A genome reference for cultivated species of the human gut microbiota.</title>
        <authorList>
            <person name="Zou Y."/>
            <person name="Xue W."/>
            <person name="Luo G."/>
        </authorList>
    </citation>
    <scope>NUCLEOTIDE SEQUENCE [LARGE SCALE GENOMIC DNA]</scope>
    <source>
        <strain evidence="10 11">AF24-29</strain>
    </source>
</reference>
<keyword evidence="2" id="KW-0813">Transport</keyword>
<dbReference type="PANTHER" id="PTHR32502">
    <property type="entry name" value="N-ACETYLGALACTOSAMINE PERMEASE II COMPONENT-RELATED"/>
    <property type="match status" value="1"/>
</dbReference>
<evidence type="ECO:0000256" key="4">
    <source>
        <dbReference type="ARBA" id="ARBA00022597"/>
    </source>
</evidence>
<dbReference type="RefSeq" id="WP_117896079.1">
    <property type="nucleotide sequence ID" value="NZ_CABJCV010000028.1"/>
</dbReference>
<dbReference type="PANTHER" id="PTHR32502:SF8">
    <property type="entry name" value="N-ACETYLGALACTOSAMINE PERMEASE IIC COMPONENT 1"/>
    <property type="match status" value="1"/>
</dbReference>
<gene>
    <name evidence="10" type="ORF">DWY25_16075</name>
</gene>
<evidence type="ECO:0000256" key="6">
    <source>
        <dbReference type="ARBA" id="ARBA00022692"/>
    </source>
</evidence>
<dbReference type="EMBL" id="QRUP01000028">
    <property type="protein sequence ID" value="RGR68224.1"/>
    <property type="molecule type" value="Genomic_DNA"/>
</dbReference>
<comment type="caution">
    <text evidence="10">The sequence shown here is derived from an EMBL/GenBank/DDBJ whole genome shotgun (WGS) entry which is preliminary data.</text>
</comment>
<keyword evidence="5" id="KW-0598">Phosphotransferase system</keyword>
<feature type="transmembrane region" description="Helical" evidence="9">
    <location>
        <begin position="174"/>
        <end position="194"/>
    </location>
</feature>
<evidence type="ECO:0000256" key="3">
    <source>
        <dbReference type="ARBA" id="ARBA00022475"/>
    </source>
</evidence>
<sequence length="259" mass="27541">MLIAALKLSLLYWLLGILDTAALGWQALTRPIVVCPLVGILLGDVTTGCILGASLESLFMGISAIGGSIPADATTTSYVATAFVILTGADIESAVAIAMPIGTVLASVTMLPYGLFSPIQGFFTKLLQDNKIKQYEIAVWVFTFISPLINTVILFGCIYFGVDALQLAIASLPAWVMTGLGAVSSMALAVGFAILTSQIMNKETVIWFFVGFVLVKYVSLDTVAVAVIGAAVAITIFLLEKKIIENKGKPESKEEEEFF</sequence>
<name>A0A412FJ90_9FIRM</name>
<feature type="transmembrane region" description="Helical" evidence="9">
    <location>
        <begin position="69"/>
        <end position="89"/>
    </location>
</feature>
<dbReference type="GO" id="GO:0009401">
    <property type="term" value="P:phosphoenolpyruvate-dependent sugar phosphotransferase system"/>
    <property type="evidence" value="ECO:0007669"/>
    <property type="project" value="UniProtKB-KW"/>
</dbReference>
<evidence type="ECO:0000256" key="7">
    <source>
        <dbReference type="ARBA" id="ARBA00022989"/>
    </source>
</evidence>
<keyword evidence="4 10" id="KW-0762">Sugar transport</keyword>
<evidence type="ECO:0000313" key="11">
    <source>
        <dbReference type="Proteomes" id="UP000284178"/>
    </source>
</evidence>
<dbReference type="InterPro" id="IPR050303">
    <property type="entry name" value="GatZ_KbaZ_carbometab"/>
</dbReference>
<feature type="transmembrane region" description="Helical" evidence="9">
    <location>
        <begin position="40"/>
        <end position="62"/>
    </location>
</feature>
<evidence type="ECO:0000313" key="10">
    <source>
        <dbReference type="EMBL" id="RGR68224.1"/>
    </source>
</evidence>
<dbReference type="InterPro" id="IPR004700">
    <property type="entry name" value="PTS_IIC_man"/>
</dbReference>
<evidence type="ECO:0000256" key="9">
    <source>
        <dbReference type="SAM" id="Phobius"/>
    </source>
</evidence>
<keyword evidence="6 9" id="KW-0812">Transmembrane</keyword>
<feature type="transmembrane region" description="Helical" evidence="9">
    <location>
        <begin position="95"/>
        <end position="116"/>
    </location>
</feature>
<protein>
    <submittedName>
        <fullName evidence="10">PTS sugar transporter subunit IIC</fullName>
    </submittedName>
</protein>
<dbReference type="Pfam" id="PF03609">
    <property type="entry name" value="EII-Sor"/>
    <property type="match status" value="1"/>
</dbReference>
<dbReference type="GO" id="GO:0005886">
    <property type="term" value="C:plasma membrane"/>
    <property type="evidence" value="ECO:0007669"/>
    <property type="project" value="UniProtKB-SubCell"/>
</dbReference>
<proteinExistence type="predicted"/>
<feature type="transmembrane region" description="Helical" evidence="9">
    <location>
        <begin position="206"/>
        <end position="239"/>
    </location>
</feature>
<dbReference type="GeneID" id="83016915"/>
<dbReference type="AlphaFoldDB" id="A0A412FJ90"/>
<comment type="subcellular location">
    <subcellularLocation>
        <location evidence="1">Cell membrane</location>
        <topology evidence="1">Multi-pass membrane protein</topology>
    </subcellularLocation>
</comment>
<dbReference type="PROSITE" id="PS51106">
    <property type="entry name" value="PTS_EIIC_TYPE_4"/>
    <property type="match status" value="1"/>
</dbReference>
<dbReference type="Proteomes" id="UP000284178">
    <property type="component" value="Unassembled WGS sequence"/>
</dbReference>
<keyword evidence="11" id="KW-1185">Reference proteome</keyword>